<dbReference type="EMBL" id="JBHRYJ010000001">
    <property type="protein sequence ID" value="MFC3674527.1"/>
    <property type="molecule type" value="Genomic_DNA"/>
</dbReference>
<keyword evidence="1" id="KW-0812">Transmembrane</keyword>
<dbReference type="PANTHER" id="PTHR34205">
    <property type="entry name" value="TRANSMEMBRANE PROTEIN"/>
    <property type="match status" value="1"/>
</dbReference>
<dbReference type="Pfam" id="PF06127">
    <property type="entry name" value="Mpo1-like"/>
    <property type="match status" value="1"/>
</dbReference>
<accession>A0ABV7VC38</accession>
<organism evidence="2 3">
    <name type="scientific">Ferrovibrio xuzhouensis</name>
    <dbReference type="NCBI Taxonomy" id="1576914"/>
    <lineage>
        <taxon>Bacteria</taxon>
        <taxon>Pseudomonadati</taxon>
        <taxon>Pseudomonadota</taxon>
        <taxon>Alphaproteobacteria</taxon>
        <taxon>Rhodospirillales</taxon>
        <taxon>Rhodospirillaceae</taxon>
        <taxon>Ferrovibrio</taxon>
    </lineage>
</organism>
<dbReference type="RefSeq" id="WP_379721663.1">
    <property type="nucleotide sequence ID" value="NZ_JBHRYJ010000001.1"/>
</dbReference>
<gene>
    <name evidence="2" type="ORF">ACFOOQ_03170</name>
</gene>
<feature type="transmembrane region" description="Helical" evidence="1">
    <location>
        <begin position="31"/>
        <end position="49"/>
    </location>
</feature>
<evidence type="ECO:0000313" key="3">
    <source>
        <dbReference type="Proteomes" id="UP001595711"/>
    </source>
</evidence>
<evidence type="ECO:0000313" key="2">
    <source>
        <dbReference type="EMBL" id="MFC3674527.1"/>
    </source>
</evidence>
<sequence>MPDTLSDNRIESYSDFWPYYLREHKKPTTRAWHYAGSTAALACLAALVATGQWGWLGAGLVAGYGPAWIGHFFIEKNRPATFRYPLWSLVSDYRMYACFLTGSIGRELERAGVGDTAPRQTAQTS</sequence>
<evidence type="ECO:0000256" key="1">
    <source>
        <dbReference type="SAM" id="Phobius"/>
    </source>
</evidence>
<keyword evidence="1" id="KW-0472">Membrane</keyword>
<dbReference type="Proteomes" id="UP001595711">
    <property type="component" value="Unassembled WGS sequence"/>
</dbReference>
<dbReference type="InterPro" id="IPR009305">
    <property type="entry name" value="Mpo1-like"/>
</dbReference>
<name>A0ABV7VC38_9PROT</name>
<comment type="caution">
    <text evidence="2">The sequence shown here is derived from an EMBL/GenBank/DDBJ whole genome shotgun (WGS) entry which is preliminary data.</text>
</comment>
<reference evidence="3" key="1">
    <citation type="journal article" date="2019" name="Int. J. Syst. Evol. Microbiol.">
        <title>The Global Catalogue of Microorganisms (GCM) 10K type strain sequencing project: providing services to taxonomists for standard genome sequencing and annotation.</title>
        <authorList>
            <consortium name="The Broad Institute Genomics Platform"/>
            <consortium name="The Broad Institute Genome Sequencing Center for Infectious Disease"/>
            <person name="Wu L."/>
            <person name="Ma J."/>
        </authorList>
    </citation>
    <scope>NUCLEOTIDE SEQUENCE [LARGE SCALE GENOMIC DNA]</scope>
    <source>
        <strain evidence="3">KCTC 42182</strain>
    </source>
</reference>
<keyword evidence="3" id="KW-1185">Reference proteome</keyword>
<feature type="transmembrane region" description="Helical" evidence="1">
    <location>
        <begin position="55"/>
        <end position="74"/>
    </location>
</feature>
<protein>
    <submittedName>
        <fullName evidence="2">Mpo1-like protein</fullName>
    </submittedName>
</protein>
<proteinExistence type="predicted"/>
<keyword evidence="1" id="KW-1133">Transmembrane helix</keyword>
<dbReference type="PANTHER" id="PTHR34205:SF2">
    <property type="entry name" value="DUF962 DOMAIN-CONTAINING PROTEIN"/>
    <property type="match status" value="1"/>
</dbReference>